<gene>
    <name evidence="1" type="ORF">MPNT_10332</name>
</gene>
<sequence length="61" mass="6743">MLAGVRRERKPRFVTAVAFGADFFPLFPVCVAGESKGGLAELCGVEEKDLEEEELYLEKHG</sequence>
<name>A0A8J2FMS7_9BACT</name>
<dbReference type="Proteomes" id="UP000663859">
    <property type="component" value="Unassembled WGS sequence"/>
</dbReference>
<keyword evidence="2" id="KW-1185">Reference proteome</keyword>
<dbReference type="EMBL" id="CAJNOB010000001">
    <property type="protein sequence ID" value="CAF0689717.1"/>
    <property type="molecule type" value="Genomic_DNA"/>
</dbReference>
<protein>
    <submittedName>
        <fullName evidence="1">Uncharacterized protein</fullName>
    </submittedName>
</protein>
<dbReference type="AlphaFoldDB" id="A0A8J2FMS7"/>
<reference evidence="1" key="1">
    <citation type="submission" date="2021-02" db="EMBL/GenBank/DDBJ databases">
        <authorList>
            <person name="Cremers G."/>
            <person name="Picone N."/>
        </authorList>
    </citation>
    <scope>NUCLEOTIDE SEQUENCE</scope>
    <source>
        <strain evidence="1">PQ17</strain>
    </source>
</reference>
<proteinExistence type="predicted"/>
<comment type="caution">
    <text evidence="1">The sequence shown here is derived from an EMBL/GenBank/DDBJ whole genome shotgun (WGS) entry which is preliminary data.</text>
</comment>
<accession>A0A8J2FMS7</accession>
<evidence type="ECO:0000313" key="2">
    <source>
        <dbReference type="Proteomes" id="UP000663859"/>
    </source>
</evidence>
<organism evidence="1 2">
    <name type="scientific">Candidatus Methylacidithermus pantelleriae</name>
    <dbReference type="NCBI Taxonomy" id="2744239"/>
    <lineage>
        <taxon>Bacteria</taxon>
        <taxon>Pseudomonadati</taxon>
        <taxon>Verrucomicrobiota</taxon>
        <taxon>Methylacidiphilae</taxon>
        <taxon>Methylacidiphilales</taxon>
        <taxon>Methylacidiphilaceae</taxon>
        <taxon>Candidatus Methylacidithermus</taxon>
    </lineage>
</organism>
<evidence type="ECO:0000313" key="1">
    <source>
        <dbReference type="EMBL" id="CAF0689717.1"/>
    </source>
</evidence>